<keyword evidence="3" id="KW-1185">Reference proteome</keyword>
<dbReference type="SUPFAM" id="SSF55729">
    <property type="entry name" value="Acyl-CoA N-acyltransferases (Nat)"/>
    <property type="match status" value="1"/>
</dbReference>
<protein>
    <submittedName>
        <fullName evidence="2">GNAT family N-acetyltransferase</fullName>
    </submittedName>
</protein>
<dbReference type="GO" id="GO:0005737">
    <property type="term" value="C:cytoplasm"/>
    <property type="evidence" value="ECO:0007669"/>
    <property type="project" value="TreeGrafter"/>
</dbReference>
<dbReference type="PANTHER" id="PTHR43792:SF9">
    <property type="entry name" value="RIBOSOMAL-PROTEIN-ALANINE ACETYLTRANSFERASE"/>
    <property type="match status" value="1"/>
</dbReference>
<evidence type="ECO:0000259" key="1">
    <source>
        <dbReference type="PROSITE" id="PS51186"/>
    </source>
</evidence>
<evidence type="ECO:0000313" key="3">
    <source>
        <dbReference type="Proteomes" id="UP000657385"/>
    </source>
</evidence>
<dbReference type="Gene3D" id="3.40.630.30">
    <property type="match status" value="1"/>
</dbReference>
<dbReference type="Proteomes" id="UP000657385">
    <property type="component" value="Unassembled WGS sequence"/>
</dbReference>
<comment type="caution">
    <text evidence="2">The sequence shown here is derived from an EMBL/GenBank/DDBJ whole genome shotgun (WGS) entry which is preliminary data.</text>
</comment>
<evidence type="ECO:0000313" key="2">
    <source>
        <dbReference type="EMBL" id="MBF9069087.1"/>
    </source>
</evidence>
<dbReference type="GO" id="GO:0008999">
    <property type="term" value="F:protein-N-terminal-alanine acetyltransferase activity"/>
    <property type="evidence" value="ECO:0007669"/>
    <property type="project" value="TreeGrafter"/>
</dbReference>
<dbReference type="EMBL" id="JADPRT010000005">
    <property type="protein sequence ID" value="MBF9069087.1"/>
    <property type="molecule type" value="Genomic_DNA"/>
</dbReference>
<name>A0A931B5M2_9ACTN</name>
<dbReference type="PROSITE" id="PS51186">
    <property type="entry name" value="GNAT"/>
    <property type="match status" value="1"/>
</dbReference>
<dbReference type="PANTHER" id="PTHR43792">
    <property type="entry name" value="GNAT FAMILY, PUTATIVE (AFU_ORTHOLOGUE AFUA_3G00765)-RELATED-RELATED"/>
    <property type="match status" value="1"/>
</dbReference>
<dbReference type="InterPro" id="IPR016181">
    <property type="entry name" value="Acyl_CoA_acyltransferase"/>
</dbReference>
<dbReference type="InterPro" id="IPR051531">
    <property type="entry name" value="N-acetyltransferase"/>
</dbReference>
<sequence>MVTLRELTAQDAPAIQQVFAGASAHYTRGREMTPEEAANAVALYLAQARALPRRHWAYGITVAGDLLGLLRFRLRSADTVTVSYVLRENAWGNGYATQAVRQAVPTCFAHATAERLEAKHHPDNVASGRVLDKAGFIRIGVSNVRTEDGTVVPYPVYELRRISALTVPG</sequence>
<reference evidence="2" key="1">
    <citation type="submission" date="2020-11" db="EMBL/GenBank/DDBJ databases">
        <title>Isolation and identification of active actinomycetes.</title>
        <authorList>
            <person name="Yu B."/>
        </authorList>
    </citation>
    <scope>NUCLEOTIDE SEQUENCE</scope>
    <source>
        <strain evidence="2">NEAU-YB345</strain>
    </source>
</reference>
<proteinExistence type="predicted"/>
<accession>A0A931B5M2</accession>
<dbReference type="AlphaFoldDB" id="A0A931B5M2"/>
<organism evidence="2 3">
    <name type="scientific">Streptacidiphilus fuscans</name>
    <dbReference type="NCBI Taxonomy" id="2789292"/>
    <lineage>
        <taxon>Bacteria</taxon>
        <taxon>Bacillati</taxon>
        <taxon>Actinomycetota</taxon>
        <taxon>Actinomycetes</taxon>
        <taxon>Kitasatosporales</taxon>
        <taxon>Streptomycetaceae</taxon>
        <taxon>Streptacidiphilus</taxon>
    </lineage>
</organism>
<dbReference type="InterPro" id="IPR000182">
    <property type="entry name" value="GNAT_dom"/>
</dbReference>
<dbReference type="Pfam" id="PF13302">
    <property type="entry name" value="Acetyltransf_3"/>
    <property type="match status" value="1"/>
</dbReference>
<feature type="domain" description="N-acetyltransferase" evidence="1">
    <location>
        <begin position="2"/>
        <end position="163"/>
    </location>
</feature>
<gene>
    <name evidence="2" type="ORF">I2501_13770</name>
</gene>